<dbReference type="EMBL" id="CP102845">
    <property type="protein sequence ID" value="UVF19669.1"/>
    <property type="molecule type" value="Genomic_DNA"/>
</dbReference>
<keyword evidence="5" id="KW-0227">DNA damage</keyword>
<keyword evidence="9" id="KW-0234">DNA repair</keyword>
<evidence type="ECO:0000256" key="6">
    <source>
        <dbReference type="ARBA" id="ARBA00022801"/>
    </source>
</evidence>
<evidence type="ECO:0000256" key="4">
    <source>
        <dbReference type="ARBA" id="ARBA00022723"/>
    </source>
</evidence>
<dbReference type="Proteomes" id="UP001017257">
    <property type="component" value="Chromosome"/>
</dbReference>
<dbReference type="RefSeq" id="WP_173947074.1">
    <property type="nucleotide sequence ID" value="NZ_CP102845.1"/>
</dbReference>
<dbReference type="NCBIfam" id="TIGR03914">
    <property type="entry name" value="UDG_fam_dom"/>
    <property type="match status" value="1"/>
</dbReference>
<evidence type="ECO:0000256" key="7">
    <source>
        <dbReference type="ARBA" id="ARBA00023004"/>
    </source>
</evidence>
<evidence type="ECO:0000256" key="2">
    <source>
        <dbReference type="ARBA" id="ARBA00019403"/>
    </source>
</evidence>
<evidence type="ECO:0000256" key="5">
    <source>
        <dbReference type="ARBA" id="ARBA00022763"/>
    </source>
</evidence>
<sequence length="518" mass="58069">MSLHRITLKAGADLDGFRRAVRWLVAEELAPQHVVFGADEAPALFGQDVAGDAPAISIPKGVARLIEPVVCHTDPERYALLYQLVWRVLNGERDLLEIASDPLVHRIDLMARSVRRDLHKMHAFVRFRRMDGGDPAHRAEKWSRFSAPNDAQLEERSIGLIPKMEPTFGSDAVERFAAWFEPEHFILEAAAPFFVDRFRSMDWTILTPIGSVRWDRAALTFGPLGQREDAPAEDSFEEGWRGYYESVFNPARVNPTAMRAEMPKKYWRNMPETAAIPGLIQTASRRVERMIEQEATMPTKRTPERALEAMWDQEPKTLAELNAIIAKAGPLVPGATQAVFGEGPAHAEIVFVGEQPGDQEDLQGRPFVGPAGKLLGKAMTEAGIDREQAYLTNAVKHFKFEQRGHRRIHAKPTAGEVKHYRPWLMKELELVKPKLVVALGATALLALTGKATPITRSRGRARLGPYEGYVTVHPSYLLRLPDEATKREAYEAFLNDLRRIHDLARADPETGELPLAAE</sequence>
<evidence type="ECO:0000313" key="12">
    <source>
        <dbReference type="Proteomes" id="UP001017257"/>
    </source>
</evidence>
<keyword evidence="8" id="KW-0411">Iron-sulfur</keyword>
<evidence type="ECO:0000259" key="10">
    <source>
        <dbReference type="SMART" id="SM00986"/>
    </source>
</evidence>
<dbReference type="SUPFAM" id="SSF52141">
    <property type="entry name" value="Uracil-DNA glycosylase-like"/>
    <property type="match status" value="1"/>
</dbReference>
<keyword evidence="6" id="KW-0378">Hydrolase</keyword>
<keyword evidence="3" id="KW-0004">4Fe-4S</keyword>
<evidence type="ECO:0000256" key="3">
    <source>
        <dbReference type="ARBA" id="ARBA00022485"/>
    </source>
</evidence>
<evidence type="ECO:0000313" key="11">
    <source>
        <dbReference type="EMBL" id="UVF19669.1"/>
    </source>
</evidence>
<dbReference type="InterPro" id="IPR051536">
    <property type="entry name" value="UDG_Type-4/5"/>
</dbReference>
<keyword evidence="7" id="KW-0408">Iron</keyword>
<dbReference type="CDD" id="cd10030">
    <property type="entry name" value="UDG-F4_TTUDGA_SPO1dp_like"/>
    <property type="match status" value="1"/>
</dbReference>
<comment type="similarity">
    <text evidence="1">Belongs to the uracil-DNA glycosylase (UDG) superfamily. Type 4 (UDGa) family.</text>
</comment>
<proteinExistence type="inferred from homology"/>
<protein>
    <recommendedName>
        <fullName evidence="2">Type-4 uracil-DNA glycosylase</fullName>
    </recommendedName>
</protein>
<evidence type="ECO:0000256" key="8">
    <source>
        <dbReference type="ARBA" id="ARBA00023014"/>
    </source>
</evidence>
<keyword evidence="12" id="KW-1185">Reference proteome</keyword>
<dbReference type="InterPro" id="IPR005273">
    <property type="entry name" value="Ura-DNA_glyco_family4"/>
</dbReference>
<dbReference type="PANTHER" id="PTHR33693">
    <property type="entry name" value="TYPE-5 URACIL-DNA GLYCOSYLASE"/>
    <property type="match status" value="1"/>
</dbReference>
<gene>
    <name evidence="11" type="ORF">HPT29_000460</name>
</gene>
<dbReference type="SMART" id="SM00987">
    <property type="entry name" value="UreE_C"/>
    <property type="match status" value="1"/>
</dbReference>
<evidence type="ECO:0000256" key="9">
    <source>
        <dbReference type="ARBA" id="ARBA00023204"/>
    </source>
</evidence>
<dbReference type="InterPro" id="IPR036895">
    <property type="entry name" value="Uracil-DNA_glycosylase-like_sf"/>
</dbReference>
<dbReference type="NCBIfam" id="TIGR03915">
    <property type="entry name" value="SAM_7_link_chp"/>
    <property type="match status" value="1"/>
</dbReference>
<dbReference type="Pfam" id="PF03167">
    <property type="entry name" value="UDG"/>
    <property type="match status" value="1"/>
</dbReference>
<dbReference type="SMART" id="SM00986">
    <property type="entry name" value="UDG"/>
    <property type="match status" value="1"/>
</dbReference>
<feature type="domain" description="Uracil-DNA glycosylase-like" evidence="10">
    <location>
        <begin position="340"/>
        <end position="498"/>
    </location>
</feature>
<dbReference type="InterPro" id="IPR025404">
    <property type="entry name" value="DUF4130"/>
</dbReference>
<dbReference type="InterPro" id="IPR023875">
    <property type="entry name" value="DNA_repair_put"/>
</dbReference>
<dbReference type="PANTHER" id="PTHR33693:SF9">
    <property type="entry name" value="TYPE-4 URACIL-DNA GLYCOSYLASE"/>
    <property type="match status" value="1"/>
</dbReference>
<dbReference type="Gene3D" id="3.40.470.10">
    <property type="entry name" value="Uracil-DNA glycosylase-like domain"/>
    <property type="match status" value="1"/>
</dbReference>
<name>A0ABY5RTM4_9HYPH</name>
<evidence type="ECO:0000256" key="1">
    <source>
        <dbReference type="ARBA" id="ARBA00006521"/>
    </source>
</evidence>
<accession>A0ABY5RTM4</accession>
<reference evidence="11" key="1">
    <citation type="submission" date="2022-08" db="EMBL/GenBank/DDBJ databases">
        <title>Microvirga terrae sp. nov., isolated from soil.</title>
        <authorList>
            <person name="Kim K.H."/>
            <person name="Seo Y.L."/>
            <person name="Kim J.M."/>
            <person name="Lee J.K."/>
            <person name="Han D.M."/>
            <person name="Jeon C.O."/>
        </authorList>
    </citation>
    <scope>NUCLEOTIDE SEQUENCE</scope>
    <source>
        <strain evidence="11">R24</strain>
    </source>
</reference>
<dbReference type="Pfam" id="PF13566">
    <property type="entry name" value="DUF4130"/>
    <property type="match status" value="2"/>
</dbReference>
<organism evidence="11 12">
    <name type="scientific">Microvirga terrae</name>
    <dbReference type="NCBI Taxonomy" id="2740529"/>
    <lineage>
        <taxon>Bacteria</taxon>
        <taxon>Pseudomonadati</taxon>
        <taxon>Pseudomonadota</taxon>
        <taxon>Alphaproteobacteria</taxon>
        <taxon>Hyphomicrobiales</taxon>
        <taxon>Methylobacteriaceae</taxon>
        <taxon>Microvirga</taxon>
    </lineage>
</organism>
<dbReference type="InterPro" id="IPR005122">
    <property type="entry name" value="Uracil-DNA_glycosylase-like"/>
</dbReference>
<keyword evidence="4" id="KW-0479">Metal-binding</keyword>